<evidence type="ECO:0000259" key="1">
    <source>
        <dbReference type="PROSITE" id="PS51387"/>
    </source>
</evidence>
<dbReference type="InterPro" id="IPR016169">
    <property type="entry name" value="FAD-bd_PCMH_sub2"/>
</dbReference>
<dbReference type="PANTHER" id="PTHR43762:SF1">
    <property type="entry name" value="D-ARABINONO-1,4-LACTONE OXIDASE"/>
    <property type="match status" value="1"/>
</dbReference>
<dbReference type="STRING" id="599839.J4IAE8"/>
<dbReference type="SUPFAM" id="SSF56176">
    <property type="entry name" value="FAD-binding/transporter-associated domain-like"/>
    <property type="match status" value="1"/>
</dbReference>
<dbReference type="Proteomes" id="UP000006352">
    <property type="component" value="Unassembled WGS sequence"/>
</dbReference>
<name>J4IAE8_9APHY</name>
<dbReference type="InParanoid" id="J4IAE8"/>
<dbReference type="PROSITE" id="PS51387">
    <property type="entry name" value="FAD_PCMH"/>
    <property type="match status" value="1"/>
</dbReference>
<dbReference type="AlphaFoldDB" id="J4IAE8"/>
<proteinExistence type="predicted"/>
<evidence type="ECO:0000313" key="3">
    <source>
        <dbReference type="Proteomes" id="UP000006352"/>
    </source>
</evidence>
<keyword evidence="3" id="KW-1185">Reference proteome</keyword>
<dbReference type="GO" id="GO:0003885">
    <property type="term" value="F:D-arabinono-1,4-lactone oxidase activity"/>
    <property type="evidence" value="ECO:0007669"/>
    <property type="project" value="TreeGrafter"/>
</dbReference>
<dbReference type="InterPro" id="IPR036318">
    <property type="entry name" value="FAD-bd_PCMH-like_sf"/>
</dbReference>
<dbReference type="GO" id="GO:0071949">
    <property type="term" value="F:FAD binding"/>
    <property type="evidence" value="ECO:0007669"/>
    <property type="project" value="InterPro"/>
</dbReference>
<dbReference type="InterPro" id="IPR016166">
    <property type="entry name" value="FAD-bd_PCMH"/>
</dbReference>
<feature type="domain" description="FAD-binding PCMH-type" evidence="1">
    <location>
        <begin position="142"/>
        <end position="339"/>
    </location>
</feature>
<dbReference type="HOGENOM" id="CLU_014049_2_0_1"/>
<dbReference type="GeneID" id="24097697"/>
<dbReference type="EMBL" id="HE797092">
    <property type="protein sequence ID" value="CCM02786.1"/>
    <property type="molecule type" value="Genomic_DNA"/>
</dbReference>
<evidence type="ECO:0000313" key="2">
    <source>
        <dbReference type="EMBL" id="CCM02786.1"/>
    </source>
</evidence>
<gene>
    <name evidence="2" type="ORF">FIBRA_04895</name>
</gene>
<dbReference type="GO" id="GO:0005739">
    <property type="term" value="C:mitochondrion"/>
    <property type="evidence" value="ECO:0007669"/>
    <property type="project" value="TreeGrafter"/>
</dbReference>
<dbReference type="Gene3D" id="3.30.465.10">
    <property type="match status" value="1"/>
</dbReference>
<dbReference type="PANTHER" id="PTHR43762">
    <property type="entry name" value="L-GULONOLACTONE OXIDASE"/>
    <property type="match status" value="1"/>
</dbReference>
<dbReference type="InterPro" id="IPR016167">
    <property type="entry name" value="FAD-bd_PCMH_sub1"/>
</dbReference>
<organism evidence="2 3">
    <name type="scientific">Fibroporia radiculosa</name>
    <dbReference type="NCBI Taxonomy" id="599839"/>
    <lineage>
        <taxon>Eukaryota</taxon>
        <taxon>Fungi</taxon>
        <taxon>Dikarya</taxon>
        <taxon>Basidiomycota</taxon>
        <taxon>Agaricomycotina</taxon>
        <taxon>Agaricomycetes</taxon>
        <taxon>Polyporales</taxon>
        <taxon>Fibroporiaceae</taxon>
        <taxon>Fibroporia</taxon>
    </lineage>
</organism>
<sequence>MKSKYLPPCMRSLWNSYQNSRRRPSNSASSSRNLDEIHDNQGFRKALVVLATEDPRLQPFVDLLNANDDPDVDHTEDIKRALDELRRTNERELAGKDTKQNTPILSASPFSELRNAGFHVSDDEVQSVDFVGDPEFHNWGFTVKFKPSWTLVVRSINGVCQVVKWASQTGRKVRVAGFRHTWTELYGNNGDIMIMFLPIETLVKLPYELPPKSWSTELSGIEVVPAVVDRVAPPGHAFVKIMAGTSNDQLRQWSFDNKAWCMPFNVIMVEVTLGGTNAVICHGSGFSTSTLSDLVAEICYVDARGTLQSITDPDELRAASGSFGLLGVVTSVTLQLDAMGVAELVPTKLSLPLAIPPPKGYPIPEEIQKMIKKEKITDSQLEQARLNFIQRCEEDYYLEWFWFPYEDTVWVNTWKRRDLTANDMDLKPYPDTGLDGVTSQNLQEDAAEIITTTFLWKALPAYWQARLLAIATMAILPSVKSDKDAIVTYVSEALHFRRGIQNFRCWDSEWEVPIGSINGQRDYETIQRAWWDGLSSVYSRSKEAPMRLTFEMRLMGCSNVLLAPQRGNTQGTISIEMLTTLATPQDEWASFIQLVADKWTNYNVKDDSGKLLYPRPHWAKQWSGLRVHGKPIEQYLKEDAYGSAFAEFKASFQNILTKRGLTVDETRARFGNTLLDGLIFD</sequence>
<dbReference type="RefSeq" id="XP_012182069.1">
    <property type="nucleotide sequence ID" value="XM_012326679.1"/>
</dbReference>
<protein>
    <recommendedName>
        <fullName evidence="1">FAD-binding PCMH-type domain-containing protein</fullName>
    </recommendedName>
</protein>
<dbReference type="InterPro" id="IPR010031">
    <property type="entry name" value="FAD_lactone_oxidase-like"/>
</dbReference>
<reference evidence="2 3" key="1">
    <citation type="journal article" date="2012" name="Appl. Environ. Microbiol.">
        <title>Short-read sequencing for genomic analysis of the brown rot fungus Fibroporia radiculosa.</title>
        <authorList>
            <person name="Tang J.D."/>
            <person name="Perkins A.D."/>
            <person name="Sonstegard T.S."/>
            <person name="Schroeder S.G."/>
            <person name="Burgess S.C."/>
            <person name="Diehl S.V."/>
        </authorList>
    </citation>
    <scope>NUCLEOTIDE SEQUENCE [LARGE SCALE GENOMIC DNA]</scope>
    <source>
        <strain evidence="2 3">TFFH 294</strain>
    </source>
</reference>
<dbReference type="Gene3D" id="3.30.43.10">
    <property type="entry name" value="Uridine Diphospho-n-acetylenolpyruvylglucosamine Reductase, domain 2"/>
    <property type="match status" value="1"/>
</dbReference>
<dbReference type="OrthoDB" id="610608at2759"/>
<accession>J4IAE8</accession>